<organism evidence="9 10">
    <name type="scientific">Methylocystis heyeri</name>
    <dbReference type="NCBI Taxonomy" id="391905"/>
    <lineage>
        <taxon>Bacteria</taxon>
        <taxon>Pseudomonadati</taxon>
        <taxon>Pseudomonadota</taxon>
        <taxon>Alphaproteobacteria</taxon>
        <taxon>Hyphomicrobiales</taxon>
        <taxon>Methylocystaceae</taxon>
        <taxon>Methylocystis</taxon>
    </lineage>
</organism>
<feature type="domain" description="Thioredoxin" evidence="8">
    <location>
        <begin position="22"/>
        <end position="147"/>
    </location>
</feature>
<evidence type="ECO:0000256" key="2">
    <source>
        <dbReference type="ARBA" id="ARBA00022448"/>
    </source>
</evidence>
<keyword evidence="5" id="KW-1015">Disulfide bond</keyword>
<dbReference type="Pfam" id="PF00085">
    <property type="entry name" value="Thioredoxin"/>
    <property type="match status" value="1"/>
</dbReference>
<evidence type="ECO:0000256" key="3">
    <source>
        <dbReference type="ARBA" id="ARBA00022723"/>
    </source>
</evidence>
<dbReference type="SUPFAM" id="SSF52833">
    <property type="entry name" value="Thioredoxin-like"/>
    <property type="match status" value="1"/>
</dbReference>
<dbReference type="InterPro" id="IPR049299">
    <property type="entry name" value="Thio2_N"/>
</dbReference>
<comment type="similarity">
    <text evidence="1">Belongs to the thioredoxin family.</text>
</comment>
<dbReference type="GO" id="GO:0046872">
    <property type="term" value="F:metal ion binding"/>
    <property type="evidence" value="ECO:0007669"/>
    <property type="project" value="UniProtKB-KW"/>
</dbReference>
<evidence type="ECO:0000256" key="6">
    <source>
        <dbReference type="ARBA" id="ARBA00023284"/>
    </source>
</evidence>
<dbReference type="GO" id="GO:0015035">
    <property type="term" value="F:protein-disulfide reductase activity"/>
    <property type="evidence" value="ECO:0007669"/>
    <property type="project" value="UniProtKB-UniRule"/>
</dbReference>
<dbReference type="NCBIfam" id="NF008229">
    <property type="entry name" value="PRK10996.1"/>
    <property type="match status" value="1"/>
</dbReference>
<dbReference type="PRINTS" id="PR00421">
    <property type="entry name" value="THIOREDOXIN"/>
</dbReference>
<evidence type="ECO:0000256" key="7">
    <source>
        <dbReference type="NCBIfam" id="TIGR01068"/>
    </source>
</evidence>
<accession>A0A6B8KM17</accession>
<keyword evidence="4" id="KW-0249">Electron transport</keyword>
<dbReference type="EMBL" id="CP046052">
    <property type="protein sequence ID" value="QGM48030.1"/>
    <property type="molecule type" value="Genomic_DNA"/>
</dbReference>
<evidence type="ECO:0000259" key="8">
    <source>
        <dbReference type="PROSITE" id="PS51352"/>
    </source>
</evidence>
<dbReference type="InterPro" id="IPR013766">
    <property type="entry name" value="Thioredoxin_domain"/>
</dbReference>
<proteinExistence type="inferred from homology"/>
<dbReference type="InterPro" id="IPR036249">
    <property type="entry name" value="Thioredoxin-like_sf"/>
</dbReference>
<dbReference type="CDD" id="cd02947">
    <property type="entry name" value="TRX_family"/>
    <property type="match status" value="1"/>
</dbReference>
<dbReference type="PROSITE" id="PS00194">
    <property type="entry name" value="THIOREDOXIN_1"/>
    <property type="match status" value="1"/>
</dbReference>
<reference evidence="9 10" key="1">
    <citation type="submission" date="2019-11" db="EMBL/GenBank/DDBJ databases">
        <title>The genome sequence of Methylocystis heyeri.</title>
        <authorList>
            <person name="Oshkin I.Y."/>
            <person name="Miroshnikov K."/>
            <person name="Dedysh S.N."/>
        </authorList>
    </citation>
    <scope>NUCLEOTIDE SEQUENCE [LARGE SCALE GENOMIC DNA]</scope>
    <source>
        <strain evidence="9 10">H2</strain>
    </source>
</reference>
<dbReference type="OrthoDB" id="9790390at2"/>
<keyword evidence="6" id="KW-0676">Redox-active center</keyword>
<sequence>MERSVVIVCPNCGGLNRAPESRLMEGALPDCGRCHAPLFSGHPVELGNAEDFDRMVGKTDLPILVDFWAAWCGPCRAMAPEFEAAARDLEPTTRLAKLDTERVPEIAAHFGIRSIPTLILFSRGREVKRLSGAVGRSAIVALARSAG</sequence>
<evidence type="ECO:0000256" key="4">
    <source>
        <dbReference type="ARBA" id="ARBA00022982"/>
    </source>
</evidence>
<dbReference type="Gene3D" id="3.40.30.10">
    <property type="entry name" value="Glutaredoxin"/>
    <property type="match status" value="1"/>
</dbReference>
<dbReference type="PANTHER" id="PTHR45663">
    <property type="entry name" value="GEO12009P1"/>
    <property type="match status" value="1"/>
</dbReference>
<gene>
    <name evidence="9" type="primary">trxC</name>
    <name evidence="9" type="ORF">H2LOC_010175</name>
</gene>
<dbReference type="PANTHER" id="PTHR45663:SF11">
    <property type="entry name" value="GEO12009P1"/>
    <property type="match status" value="1"/>
</dbReference>
<evidence type="ECO:0000313" key="9">
    <source>
        <dbReference type="EMBL" id="QGM48030.1"/>
    </source>
</evidence>
<dbReference type="GO" id="GO:0005829">
    <property type="term" value="C:cytosol"/>
    <property type="evidence" value="ECO:0007669"/>
    <property type="project" value="TreeGrafter"/>
</dbReference>
<evidence type="ECO:0000256" key="1">
    <source>
        <dbReference type="ARBA" id="ARBA00008987"/>
    </source>
</evidence>
<dbReference type="Gene3D" id="2.30.30.380">
    <property type="entry name" value="Zn-finger domain of Sec23/24"/>
    <property type="match status" value="1"/>
</dbReference>
<dbReference type="Proteomes" id="UP000309061">
    <property type="component" value="Chromosome"/>
</dbReference>
<evidence type="ECO:0000313" key="10">
    <source>
        <dbReference type="Proteomes" id="UP000309061"/>
    </source>
</evidence>
<dbReference type="GO" id="GO:0045454">
    <property type="term" value="P:cell redox homeostasis"/>
    <property type="evidence" value="ECO:0007669"/>
    <property type="project" value="TreeGrafter"/>
</dbReference>
<dbReference type="NCBIfam" id="TIGR01068">
    <property type="entry name" value="thioredoxin"/>
    <property type="match status" value="1"/>
</dbReference>
<dbReference type="Pfam" id="PF21352">
    <property type="entry name" value="Zn_ribbon_Thio2"/>
    <property type="match status" value="1"/>
</dbReference>
<evidence type="ECO:0000256" key="5">
    <source>
        <dbReference type="ARBA" id="ARBA00023157"/>
    </source>
</evidence>
<name>A0A6B8KM17_9HYPH</name>
<dbReference type="InterPro" id="IPR005746">
    <property type="entry name" value="Thioredoxin"/>
</dbReference>
<keyword evidence="10" id="KW-1185">Reference proteome</keyword>
<dbReference type="KEGG" id="mhey:H2LOC_010175"/>
<keyword evidence="2" id="KW-0813">Transport</keyword>
<dbReference type="InterPro" id="IPR017937">
    <property type="entry name" value="Thioredoxin_CS"/>
</dbReference>
<dbReference type="PROSITE" id="PS51352">
    <property type="entry name" value="THIOREDOXIN_2"/>
    <property type="match status" value="1"/>
</dbReference>
<protein>
    <recommendedName>
        <fullName evidence="7">Thioredoxin</fullName>
    </recommendedName>
</protein>
<dbReference type="AlphaFoldDB" id="A0A6B8KM17"/>
<keyword evidence="3" id="KW-0479">Metal-binding</keyword>